<evidence type="ECO:0000256" key="2">
    <source>
        <dbReference type="SAM" id="MobiDB-lite"/>
    </source>
</evidence>
<dbReference type="Proteomes" id="UP001215598">
    <property type="component" value="Unassembled WGS sequence"/>
</dbReference>
<dbReference type="InterPro" id="IPR036875">
    <property type="entry name" value="Znf_CCHC_sf"/>
</dbReference>
<feature type="compositionally biased region" description="Acidic residues" evidence="2">
    <location>
        <begin position="93"/>
        <end position="114"/>
    </location>
</feature>
<organism evidence="3 4">
    <name type="scientific">Mycena metata</name>
    <dbReference type="NCBI Taxonomy" id="1033252"/>
    <lineage>
        <taxon>Eukaryota</taxon>
        <taxon>Fungi</taxon>
        <taxon>Dikarya</taxon>
        <taxon>Basidiomycota</taxon>
        <taxon>Agaricomycotina</taxon>
        <taxon>Agaricomycetes</taxon>
        <taxon>Agaricomycetidae</taxon>
        <taxon>Agaricales</taxon>
        <taxon>Marasmiineae</taxon>
        <taxon>Mycenaceae</taxon>
        <taxon>Mycena</taxon>
    </lineage>
</organism>
<dbReference type="GO" id="GO:0008270">
    <property type="term" value="F:zinc ion binding"/>
    <property type="evidence" value="ECO:0007669"/>
    <property type="project" value="InterPro"/>
</dbReference>
<dbReference type="GO" id="GO:0003676">
    <property type="term" value="F:nucleic acid binding"/>
    <property type="evidence" value="ECO:0007669"/>
    <property type="project" value="InterPro"/>
</dbReference>
<dbReference type="GO" id="GO:0006397">
    <property type="term" value="P:mRNA processing"/>
    <property type="evidence" value="ECO:0007669"/>
    <property type="project" value="UniProtKB-KW"/>
</dbReference>
<proteinExistence type="predicted"/>
<sequence length="155" mass="17511">MEHNNSSRFMRDRDNLAEPELNKSVDDFEQGLAESETAESSGEEEPTWGKRMRETIQNTRVLLPQDEFNRLRREGPCFNCKVKGYLSRNCPETQEEVEANDVETASEGEEDDENSPAAMEANAARFTDQDTEDEMANFVETDSSSSPEDSGTDDL</sequence>
<dbReference type="SUPFAM" id="SSF57756">
    <property type="entry name" value="Retrovirus zinc finger-like domains"/>
    <property type="match status" value="1"/>
</dbReference>
<feature type="compositionally biased region" description="Polar residues" evidence="2">
    <location>
        <begin position="140"/>
        <end position="149"/>
    </location>
</feature>
<gene>
    <name evidence="3" type="ORF">B0H16DRAFT_1485402</name>
</gene>
<evidence type="ECO:0000256" key="1">
    <source>
        <dbReference type="ARBA" id="ARBA00022664"/>
    </source>
</evidence>
<name>A0AAD7DP79_9AGAR</name>
<keyword evidence="4" id="KW-1185">Reference proteome</keyword>
<evidence type="ECO:0000313" key="3">
    <source>
        <dbReference type="EMBL" id="KAJ7695232.1"/>
    </source>
</evidence>
<comment type="caution">
    <text evidence="3">The sequence shown here is derived from an EMBL/GenBank/DDBJ whole genome shotgun (WGS) entry which is preliminary data.</text>
</comment>
<feature type="region of interest" description="Disordered" evidence="2">
    <location>
        <begin position="1"/>
        <end position="53"/>
    </location>
</feature>
<reference evidence="3" key="1">
    <citation type="submission" date="2023-03" db="EMBL/GenBank/DDBJ databases">
        <title>Massive genome expansion in bonnet fungi (Mycena s.s.) driven by repeated elements and novel gene families across ecological guilds.</title>
        <authorList>
            <consortium name="Lawrence Berkeley National Laboratory"/>
            <person name="Harder C.B."/>
            <person name="Miyauchi S."/>
            <person name="Viragh M."/>
            <person name="Kuo A."/>
            <person name="Thoen E."/>
            <person name="Andreopoulos B."/>
            <person name="Lu D."/>
            <person name="Skrede I."/>
            <person name="Drula E."/>
            <person name="Henrissat B."/>
            <person name="Morin E."/>
            <person name="Kohler A."/>
            <person name="Barry K."/>
            <person name="LaButti K."/>
            <person name="Morin E."/>
            <person name="Salamov A."/>
            <person name="Lipzen A."/>
            <person name="Mereny Z."/>
            <person name="Hegedus B."/>
            <person name="Baldrian P."/>
            <person name="Stursova M."/>
            <person name="Weitz H."/>
            <person name="Taylor A."/>
            <person name="Grigoriev I.V."/>
            <person name="Nagy L.G."/>
            <person name="Martin F."/>
            <person name="Kauserud H."/>
        </authorList>
    </citation>
    <scope>NUCLEOTIDE SEQUENCE</scope>
    <source>
        <strain evidence="3">CBHHK182m</strain>
    </source>
</reference>
<keyword evidence="1" id="KW-0507">mRNA processing</keyword>
<feature type="compositionally biased region" description="Basic and acidic residues" evidence="2">
    <location>
        <begin position="1"/>
        <end position="26"/>
    </location>
</feature>
<dbReference type="AlphaFoldDB" id="A0AAD7DP79"/>
<accession>A0AAD7DP79</accession>
<evidence type="ECO:0000313" key="4">
    <source>
        <dbReference type="Proteomes" id="UP001215598"/>
    </source>
</evidence>
<protein>
    <recommendedName>
        <fullName evidence="5">CCHC-type domain-containing protein</fullName>
    </recommendedName>
</protein>
<feature type="region of interest" description="Disordered" evidence="2">
    <location>
        <begin position="92"/>
        <end position="155"/>
    </location>
</feature>
<dbReference type="EMBL" id="JARKIB010000664">
    <property type="protein sequence ID" value="KAJ7695232.1"/>
    <property type="molecule type" value="Genomic_DNA"/>
</dbReference>
<evidence type="ECO:0008006" key="5">
    <source>
        <dbReference type="Google" id="ProtNLM"/>
    </source>
</evidence>